<dbReference type="AlphaFoldDB" id="A0A6P4EFB7"/>
<feature type="compositionally biased region" description="Basic and acidic residues" evidence="1">
    <location>
        <begin position="133"/>
        <end position="144"/>
    </location>
</feature>
<accession>A0A6P4EFB7</accession>
<evidence type="ECO:0000313" key="2">
    <source>
        <dbReference type="RefSeq" id="XP_016972036.1"/>
    </source>
</evidence>
<feature type="compositionally biased region" description="Pro residues" evidence="1">
    <location>
        <begin position="207"/>
        <end position="221"/>
    </location>
</feature>
<feature type="compositionally biased region" description="Polar residues" evidence="1">
    <location>
        <begin position="355"/>
        <end position="364"/>
    </location>
</feature>
<dbReference type="RefSeq" id="XP_016972036.2">
    <property type="nucleotide sequence ID" value="XM_017116547.2"/>
</dbReference>
<proteinExistence type="predicted"/>
<dbReference type="OrthoDB" id="7875433at2759"/>
<feature type="non-terminal residue" evidence="2">
    <location>
        <position position="465"/>
    </location>
</feature>
<gene>
    <name evidence="2" type="primary">LOC108039516</name>
</gene>
<sequence length="465" mass="51978">MSTRMTRSEARRRMAAQTATGPNPGQGWSEDRRTPVTRPTRTSRRVLKPVKEPEDSEPEPTISSDSDVEMVDDPAVERRQWRLRRAVDPMMGSILPGDPSTPGLHGERELTRTDVEAIHAAMQEAQQQAKRKREAEKKEEERQQTARRRQRYAEAQWEAVLRAAQQEEELPWAGPVLMDEVPPASPGMLGVPPTPRYLPDEGEEEVPAPPKWTPIRPPTPRHVPLYWEQDEEPPASPPAAQQEGENPAEPSPPGQAHSGEGSDEATPEGRREQQDTHGPQGRYFRTEIPMAHVSHALNSFTVQGVLWRQHAVTWSWPEGPTPTEDAEGTSEPPPNPRDPRLRVGQAHVTPPTPPTSAESLSTDGGRSAQEEEPIEKAPWEWPDPVPGGRPKLARQSSAPDGTVRPPFVRQVSLPDERRWIEVRRQEWPSEIEAAPAVLAARRRGGKQCVLVQRGGHRFRVRLGPS</sequence>
<organism evidence="2">
    <name type="scientific">Drosophila rhopaloa</name>
    <name type="common">Fruit fly</name>
    <dbReference type="NCBI Taxonomy" id="1041015"/>
    <lineage>
        <taxon>Eukaryota</taxon>
        <taxon>Metazoa</taxon>
        <taxon>Ecdysozoa</taxon>
        <taxon>Arthropoda</taxon>
        <taxon>Hexapoda</taxon>
        <taxon>Insecta</taxon>
        <taxon>Pterygota</taxon>
        <taxon>Neoptera</taxon>
        <taxon>Endopterygota</taxon>
        <taxon>Diptera</taxon>
        <taxon>Brachycera</taxon>
        <taxon>Muscomorpha</taxon>
        <taxon>Ephydroidea</taxon>
        <taxon>Drosophilidae</taxon>
        <taxon>Drosophila</taxon>
        <taxon>Sophophora</taxon>
    </lineage>
</organism>
<protein>
    <submittedName>
        <fullName evidence="2">Serine/arginine repetitive matrix protein 1-like</fullName>
    </submittedName>
</protein>
<feature type="region of interest" description="Disordered" evidence="1">
    <location>
        <begin position="1"/>
        <end position="76"/>
    </location>
</feature>
<evidence type="ECO:0000256" key="1">
    <source>
        <dbReference type="SAM" id="MobiDB-lite"/>
    </source>
</evidence>
<feature type="region of interest" description="Disordered" evidence="1">
    <location>
        <begin position="176"/>
        <end position="287"/>
    </location>
</feature>
<feature type="region of interest" description="Disordered" evidence="1">
    <location>
        <begin position="316"/>
        <end position="407"/>
    </location>
</feature>
<reference evidence="2" key="1">
    <citation type="submission" date="2025-08" db="UniProtKB">
        <authorList>
            <consortium name="RefSeq"/>
        </authorList>
    </citation>
    <scope>IDENTIFICATION</scope>
</reference>
<feature type="compositionally biased region" description="Basic and acidic residues" evidence="1">
    <location>
        <begin position="1"/>
        <end position="12"/>
    </location>
</feature>
<dbReference type="GeneID" id="108039516"/>
<feature type="region of interest" description="Disordered" evidence="1">
    <location>
        <begin position="123"/>
        <end position="148"/>
    </location>
</feature>
<dbReference type="RefSeq" id="XP_016972036.1">
    <property type="nucleotide sequence ID" value="XM_017116547.1"/>
</dbReference>
<name>A0A6P4EFB7_DRORH</name>